<keyword evidence="3" id="KW-1185">Reference proteome</keyword>
<sequence>MSESTPKNGKPSLDGSSGTSSGMLRFLQVGGAETCQRYGVHEPRRATPFFSSYQLHPFSRILVEGLGRIFLGFAAPGIEFGIWIQTKYQYYHGSTQRLTMVDIGNDRVSLRHGRAESLLTTGSQRSSFPPSVQIPTQARYKAIHRGHSMSGCPSHGILHNKQVCQGVSGSTQQLFSPDATMRYEEHLAILPSRVLATSVAAFEAIPVQPAYMMAAFEVSLEQG</sequence>
<gene>
    <name evidence="2" type="ORF">MKZ38_003261</name>
</gene>
<name>A0AAD5S149_9PEZI</name>
<dbReference type="AlphaFoldDB" id="A0AAD5S149"/>
<organism evidence="2 3">
    <name type="scientific">Zalerion maritima</name>
    <dbReference type="NCBI Taxonomy" id="339359"/>
    <lineage>
        <taxon>Eukaryota</taxon>
        <taxon>Fungi</taxon>
        <taxon>Dikarya</taxon>
        <taxon>Ascomycota</taxon>
        <taxon>Pezizomycotina</taxon>
        <taxon>Sordariomycetes</taxon>
        <taxon>Lulworthiomycetidae</taxon>
        <taxon>Lulworthiales</taxon>
        <taxon>Lulworthiaceae</taxon>
        <taxon>Zalerion</taxon>
    </lineage>
</organism>
<feature type="region of interest" description="Disordered" evidence="1">
    <location>
        <begin position="1"/>
        <end position="20"/>
    </location>
</feature>
<proteinExistence type="predicted"/>
<protein>
    <submittedName>
        <fullName evidence="2">Uncharacterized protein</fullName>
    </submittedName>
</protein>
<reference evidence="2" key="1">
    <citation type="submission" date="2022-07" db="EMBL/GenBank/DDBJ databases">
        <title>Draft genome sequence of Zalerion maritima ATCC 34329, a (micro)plastics degrading marine fungus.</title>
        <authorList>
            <person name="Paco A."/>
            <person name="Goncalves M.F.M."/>
            <person name="Rocha-Santos T.A.P."/>
            <person name="Alves A."/>
        </authorList>
    </citation>
    <scope>NUCLEOTIDE SEQUENCE</scope>
    <source>
        <strain evidence="2">ATCC 34329</strain>
    </source>
</reference>
<dbReference type="EMBL" id="JAKWBI020000001">
    <property type="protein sequence ID" value="KAJ2907404.1"/>
    <property type="molecule type" value="Genomic_DNA"/>
</dbReference>
<evidence type="ECO:0000313" key="3">
    <source>
        <dbReference type="Proteomes" id="UP001201980"/>
    </source>
</evidence>
<evidence type="ECO:0000313" key="2">
    <source>
        <dbReference type="EMBL" id="KAJ2907404.1"/>
    </source>
</evidence>
<accession>A0AAD5S149</accession>
<comment type="caution">
    <text evidence="2">The sequence shown here is derived from an EMBL/GenBank/DDBJ whole genome shotgun (WGS) entry which is preliminary data.</text>
</comment>
<evidence type="ECO:0000256" key="1">
    <source>
        <dbReference type="SAM" id="MobiDB-lite"/>
    </source>
</evidence>
<dbReference type="Proteomes" id="UP001201980">
    <property type="component" value="Unassembled WGS sequence"/>
</dbReference>